<feature type="domain" description="Response regulatory" evidence="2">
    <location>
        <begin position="4"/>
        <end position="126"/>
    </location>
</feature>
<keyword evidence="1" id="KW-0597">Phosphoprotein</keyword>
<evidence type="ECO:0000259" key="2">
    <source>
        <dbReference type="PROSITE" id="PS50110"/>
    </source>
</evidence>
<dbReference type="Proteomes" id="UP000645390">
    <property type="component" value="Unassembled WGS sequence"/>
</dbReference>
<feature type="modified residue" description="4-aspartylphosphate" evidence="1">
    <location>
        <position position="58"/>
    </location>
</feature>
<name>A0ABQ2BJA9_9SPHI</name>
<keyword evidence="4" id="KW-1185">Reference proteome</keyword>
<dbReference type="Gene3D" id="3.40.50.2300">
    <property type="match status" value="1"/>
</dbReference>
<evidence type="ECO:0000256" key="1">
    <source>
        <dbReference type="PROSITE-ProRule" id="PRU00169"/>
    </source>
</evidence>
<dbReference type="EMBL" id="BMDJ01000007">
    <property type="protein sequence ID" value="GGI27213.1"/>
    <property type="molecule type" value="Genomic_DNA"/>
</dbReference>
<dbReference type="RefSeq" id="WP_188415184.1">
    <property type="nucleotide sequence ID" value="NZ_BMDJ01000007.1"/>
</dbReference>
<protein>
    <submittedName>
        <fullName evidence="3">Response regulator</fullName>
    </submittedName>
</protein>
<evidence type="ECO:0000313" key="3">
    <source>
        <dbReference type="EMBL" id="GGI27213.1"/>
    </source>
</evidence>
<dbReference type="SMART" id="SM00448">
    <property type="entry name" value="REC"/>
    <property type="match status" value="1"/>
</dbReference>
<accession>A0ABQ2BJA9</accession>
<dbReference type="Pfam" id="PF00072">
    <property type="entry name" value="Response_reg"/>
    <property type="match status" value="1"/>
</dbReference>
<dbReference type="InterPro" id="IPR001789">
    <property type="entry name" value="Sig_transdc_resp-reg_receiver"/>
</dbReference>
<gene>
    <name evidence="3" type="ORF">GCM10008119_26530</name>
</gene>
<dbReference type="PROSITE" id="PS50110">
    <property type="entry name" value="RESPONSE_REGULATORY"/>
    <property type="match status" value="1"/>
</dbReference>
<dbReference type="InterPro" id="IPR052893">
    <property type="entry name" value="TCS_response_regulator"/>
</dbReference>
<organism evidence="3 4">
    <name type="scientific">Pedobacter mendelii</name>
    <dbReference type="NCBI Taxonomy" id="1908240"/>
    <lineage>
        <taxon>Bacteria</taxon>
        <taxon>Pseudomonadati</taxon>
        <taxon>Bacteroidota</taxon>
        <taxon>Sphingobacteriia</taxon>
        <taxon>Sphingobacteriales</taxon>
        <taxon>Sphingobacteriaceae</taxon>
        <taxon>Pedobacter</taxon>
    </lineage>
</organism>
<dbReference type="PANTHER" id="PTHR44520:SF2">
    <property type="entry name" value="RESPONSE REGULATOR RCP1"/>
    <property type="match status" value="1"/>
</dbReference>
<reference evidence="4" key="1">
    <citation type="journal article" date="2019" name="Int. J. Syst. Evol. Microbiol.">
        <title>The Global Catalogue of Microorganisms (GCM) 10K type strain sequencing project: providing services to taxonomists for standard genome sequencing and annotation.</title>
        <authorList>
            <consortium name="The Broad Institute Genomics Platform"/>
            <consortium name="The Broad Institute Genome Sequencing Center for Infectious Disease"/>
            <person name="Wu L."/>
            <person name="Ma J."/>
        </authorList>
    </citation>
    <scope>NUCLEOTIDE SEQUENCE [LARGE SCALE GENOMIC DNA]</scope>
    <source>
        <strain evidence="4">CCM 8939</strain>
    </source>
</reference>
<comment type="caution">
    <text evidence="3">The sequence shown here is derived from an EMBL/GenBank/DDBJ whole genome shotgun (WGS) entry which is preliminary data.</text>
</comment>
<evidence type="ECO:0000313" key="4">
    <source>
        <dbReference type="Proteomes" id="UP000645390"/>
    </source>
</evidence>
<sequence>MERKILAIDDDPLILLIHEAKLEDEVNCACEYFDNAEAALNYMQVTQDADIHFLLLLDINMPVMNGWDLLDAINISALKNRVYAIMVTSSINEADKCRAKEYEIVLGFVSKPLKTRHIGAFRDINELAPFFN</sequence>
<dbReference type="SUPFAM" id="SSF52172">
    <property type="entry name" value="CheY-like"/>
    <property type="match status" value="1"/>
</dbReference>
<dbReference type="PANTHER" id="PTHR44520">
    <property type="entry name" value="RESPONSE REGULATOR RCP1-RELATED"/>
    <property type="match status" value="1"/>
</dbReference>
<proteinExistence type="predicted"/>
<dbReference type="InterPro" id="IPR011006">
    <property type="entry name" value="CheY-like_superfamily"/>
</dbReference>